<comment type="caution">
    <text evidence="1">The sequence shown here is derived from an EMBL/GenBank/DDBJ whole genome shotgun (WGS) entry which is preliminary data.</text>
</comment>
<protein>
    <submittedName>
        <fullName evidence="1">Uncharacterized protein</fullName>
    </submittedName>
</protein>
<feature type="non-terminal residue" evidence="1">
    <location>
        <position position="1"/>
    </location>
</feature>
<evidence type="ECO:0000313" key="1">
    <source>
        <dbReference type="EMBL" id="KKK96459.1"/>
    </source>
</evidence>
<dbReference type="EMBL" id="LAZR01046474">
    <property type="protein sequence ID" value="KKK96459.1"/>
    <property type="molecule type" value="Genomic_DNA"/>
</dbReference>
<reference evidence="1" key="1">
    <citation type="journal article" date="2015" name="Nature">
        <title>Complex archaea that bridge the gap between prokaryotes and eukaryotes.</title>
        <authorList>
            <person name="Spang A."/>
            <person name="Saw J.H."/>
            <person name="Jorgensen S.L."/>
            <person name="Zaremba-Niedzwiedzka K."/>
            <person name="Martijn J."/>
            <person name="Lind A.E."/>
            <person name="van Eijk R."/>
            <person name="Schleper C."/>
            <person name="Guy L."/>
            <person name="Ettema T.J."/>
        </authorList>
    </citation>
    <scope>NUCLEOTIDE SEQUENCE</scope>
</reference>
<proteinExistence type="predicted"/>
<dbReference type="Gene3D" id="3.40.50.2300">
    <property type="match status" value="1"/>
</dbReference>
<sequence length="38" mass="4087">PGAWCGATQGVIQAAQARGKYVLHFDDDHYEIAPGMIV</sequence>
<organism evidence="1">
    <name type="scientific">marine sediment metagenome</name>
    <dbReference type="NCBI Taxonomy" id="412755"/>
    <lineage>
        <taxon>unclassified sequences</taxon>
        <taxon>metagenomes</taxon>
        <taxon>ecological metagenomes</taxon>
    </lineage>
</organism>
<gene>
    <name evidence="1" type="ORF">LCGC14_2662520</name>
</gene>
<dbReference type="AlphaFoldDB" id="A0A0F9C1R1"/>
<name>A0A0F9C1R1_9ZZZZ</name>
<accession>A0A0F9C1R1</accession>